<dbReference type="Proteomes" id="UP000216107">
    <property type="component" value="Unassembled WGS sequence"/>
</dbReference>
<keyword evidence="7" id="KW-1185">Reference proteome</keyword>
<dbReference type="SMART" id="SM00749">
    <property type="entry name" value="BON"/>
    <property type="match status" value="1"/>
</dbReference>
<reference evidence="4 7" key="1">
    <citation type="submission" date="2016-08" db="EMBL/GenBank/DDBJ databases">
        <title>Candidatus Dactylopiibacterium carminicum genome sequence.</title>
        <authorList>
            <person name="Ramirez-Puebla S.T."/>
            <person name="Ormeno-Orrillo E."/>
            <person name="Vera-Ponce De Leon A."/>
            <person name="Luis L."/>
            <person name="Sanchez-Flores A."/>
            <person name="Monica R."/>
            <person name="Martinez-Romero E."/>
        </authorList>
    </citation>
    <scope>NUCLEOTIDE SEQUENCE [LARGE SCALE GENOMIC DNA]</scope>
    <source>
        <strain evidence="4">END1</strain>
    </source>
</reference>
<evidence type="ECO:0000256" key="1">
    <source>
        <dbReference type="ARBA" id="ARBA00022729"/>
    </source>
</evidence>
<feature type="domain" description="BON" evidence="3">
    <location>
        <begin position="44"/>
        <end position="115"/>
    </location>
</feature>
<dbReference type="PANTHER" id="PTHR34606">
    <property type="entry name" value="BON DOMAIN-CONTAINING PROTEIN"/>
    <property type="match status" value="1"/>
</dbReference>
<dbReference type="OrthoDB" id="5294487at2"/>
<evidence type="ECO:0000313" key="4">
    <source>
        <dbReference type="EMBL" id="KAF7600268.1"/>
    </source>
</evidence>
<evidence type="ECO:0000313" key="7">
    <source>
        <dbReference type="Proteomes" id="UP000623509"/>
    </source>
</evidence>
<dbReference type="InterPro" id="IPR014004">
    <property type="entry name" value="Transpt-assoc_nodulatn_dom_bac"/>
</dbReference>
<dbReference type="InterPro" id="IPR007055">
    <property type="entry name" value="BON_dom"/>
</dbReference>
<dbReference type="RefSeq" id="WP_095523504.1">
    <property type="nucleotide sequence ID" value="NZ_MDUX01000007.1"/>
</dbReference>
<evidence type="ECO:0000313" key="6">
    <source>
        <dbReference type="Proteomes" id="UP000216107"/>
    </source>
</evidence>
<dbReference type="PROSITE" id="PS50914">
    <property type="entry name" value="BON"/>
    <property type="match status" value="2"/>
</dbReference>
<accession>A0A272EX51</accession>
<dbReference type="Gene3D" id="3.30.1340.30">
    <property type="match status" value="1"/>
</dbReference>
<feature type="chain" id="PRO_5013057829" evidence="2">
    <location>
        <begin position="22"/>
        <end position="211"/>
    </location>
</feature>
<sequence length="211" mass="22581">MNKSFRLSLLLALCVAGLLQACIPLVAVGVGGGVAATIDRRTYGEQVMDTEIQHRFNRQFPSALEAKTNASATVFNRWVLLTGQAMDEQSRAEVEALARSIPNVREVFNELSIAYPASFTSRSGDTLLTSKVKARLFDSPLVAGTQVKVSSESGIVYLMGLLTEAEANAAVDIARTTAGARKVVNMIEIITPEQAQARTVAQPPAAEQSAE</sequence>
<proteinExistence type="predicted"/>
<gene>
    <name evidence="4" type="ORF">BGI27_03335</name>
    <name evidence="5" type="ORF">CGU29_02980</name>
</gene>
<dbReference type="AlphaFoldDB" id="A0A272EX51"/>
<dbReference type="PANTHER" id="PTHR34606:SF4">
    <property type="entry name" value="OUTER MEMBRANE LIPOPROTEIN DOLP"/>
    <property type="match status" value="1"/>
</dbReference>
<dbReference type="Proteomes" id="UP000623509">
    <property type="component" value="Unassembled WGS sequence"/>
</dbReference>
<keyword evidence="1 2" id="KW-0732">Signal</keyword>
<protein>
    <submittedName>
        <fullName evidence="4">BON domain-containing protein</fullName>
    </submittedName>
    <submittedName>
        <fullName evidence="5">Transporter</fullName>
    </submittedName>
</protein>
<evidence type="ECO:0000313" key="5">
    <source>
        <dbReference type="EMBL" id="PAS94679.1"/>
    </source>
</evidence>
<feature type="domain" description="BON" evidence="3">
    <location>
        <begin position="124"/>
        <end position="191"/>
    </location>
</feature>
<dbReference type="PROSITE" id="PS51257">
    <property type="entry name" value="PROKAR_LIPOPROTEIN"/>
    <property type="match status" value="1"/>
</dbReference>
<reference evidence="5 6" key="2">
    <citation type="submission" date="2017-07" db="EMBL/GenBank/DDBJ databases">
        <title>Candidatus Dactylopiibacterium carminicum, a nitrogen-fixing symbiont of the cochineal insect Dactylopius coccus and Dactylopius opuntiae (Hemiptera: Coccoidea: Dactylopiidae).</title>
        <authorList>
            <person name="Vera A."/>
        </authorList>
    </citation>
    <scope>NUCLEOTIDE SEQUENCE [LARGE SCALE GENOMIC DNA]</scope>
    <source>
        <strain evidence="5 6">NFDCM</strain>
    </source>
</reference>
<dbReference type="Pfam" id="PF04972">
    <property type="entry name" value="BON"/>
    <property type="match status" value="2"/>
</dbReference>
<organism evidence="5 6">
    <name type="scientific">Candidatus Dactylopiibacterium carminicum</name>
    <dbReference type="NCBI Taxonomy" id="857335"/>
    <lineage>
        <taxon>Bacteria</taxon>
        <taxon>Pseudomonadati</taxon>
        <taxon>Pseudomonadota</taxon>
        <taxon>Betaproteobacteria</taxon>
        <taxon>Rhodocyclales</taxon>
        <taxon>Rhodocyclaceae</taxon>
        <taxon>Candidatus Dactylopiibacterium</taxon>
    </lineage>
</organism>
<feature type="signal peptide" evidence="2">
    <location>
        <begin position="1"/>
        <end position="21"/>
    </location>
</feature>
<dbReference type="InterPro" id="IPR051686">
    <property type="entry name" value="Lipoprotein_DolP"/>
</dbReference>
<comment type="caution">
    <text evidence="5">The sequence shown here is derived from an EMBL/GenBank/DDBJ whole genome shotgun (WGS) entry which is preliminary data.</text>
</comment>
<evidence type="ECO:0000259" key="3">
    <source>
        <dbReference type="PROSITE" id="PS50914"/>
    </source>
</evidence>
<dbReference type="EMBL" id="MDUX01000007">
    <property type="protein sequence ID" value="KAF7600268.1"/>
    <property type="molecule type" value="Genomic_DNA"/>
</dbReference>
<evidence type="ECO:0000256" key="2">
    <source>
        <dbReference type="SAM" id="SignalP"/>
    </source>
</evidence>
<dbReference type="EMBL" id="NMRN01000005">
    <property type="protein sequence ID" value="PAS94679.1"/>
    <property type="molecule type" value="Genomic_DNA"/>
</dbReference>
<name>A0A272EX51_9RHOO</name>